<sequence length="247" mass="27407">MIALSQATKLDQRTESKMESTINYLDHVPEVPESNREEKMIALSQATKLDQRTESKMESTINYPDLVPEVPESNIEEKMIALIAGNKTGSKNRIKDGINHDTLEECAPDVNVLHEETAERKKKANDPTYLIAEGLQSSPLSVNVVFVSSRCKDEPPHYLAGAAVVEWADYSHPTWENRVQFLAGSLLSVGFLGDLPFAPPMHSGTAQSSPRFNLIGSQDIDVRNRASSSTPTTWPDHFLHSASRNLH</sequence>
<keyword evidence="3" id="KW-1185">Reference proteome</keyword>
<accession>A0ABQ9HDA4</accession>
<feature type="region of interest" description="Disordered" evidence="1">
    <location>
        <begin position="225"/>
        <end position="247"/>
    </location>
</feature>
<gene>
    <name evidence="2" type="ORF">PR048_018748</name>
</gene>
<organism evidence="2 3">
    <name type="scientific">Dryococelus australis</name>
    <dbReference type="NCBI Taxonomy" id="614101"/>
    <lineage>
        <taxon>Eukaryota</taxon>
        <taxon>Metazoa</taxon>
        <taxon>Ecdysozoa</taxon>
        <taxon>Arthropoda</taxon>
        <taxon>Hexapoda</taxon>
        <taxon>Insecta</taxon>
        <taxon>Pterygota</taxon>
        <taxon>Neoptera</taxon>
        <taxon>Polyneoptera</taxon>
        <taxon>Phasmatodea</taxon>
        <taxon>Verophasmatodea</taxon>
        <taxon>Anareolatae</taxon>
        <taxon>Phasmatidae</taxon>
        <taxon>Eurycanthinae</taxon>
        <taxon>Dryococelus</taxon>
    </lineage>
</organism>
<dbReference type="EMBL" id="JARBHB010000006">
    <property type="protein sequence ID" value="KAJ8882260.1"/>
    <property type="molecule type" value="Genomic_DNA"/>
</dbReference>
<evidence type="ECO:0000313" key="3">
    <source>
        <dbReference type="Proteomes" id="UP001159363"/>
    </source>
</evidence>
<protein>
    <submittedName>
        <fullName evidence="2">Uncharacterized protein</fullName>
    </submittedName>
</protein>
<evidence type="ECO:0000313" key="2">
    <source>
        <dbReference type="EMBL" id="KAJ8882260.1"/>
    </source>
</evidence>
<name>A0ABQ9HDA4_9NEOP</name>
<comment type="caution">
    <text evidence="2">The sequence shown here is derived from an EMBL/GenBank/DDBJ whole genome shotgun (WGS) entry which is preliminary data.</text>
</comment>
<evidence type="ECO:0000256" key="1">
    <source>
        <dbReference type="SAM" id="MobiDB-lite"/>
    </source>
</evidence>
<proteinExistence type="predicted"/>
<dbReference type="Proteomes" id="UP001159363">
    <property type="component" value="Chromosome 5"/>
</dbReference>
<reference evidence="2 3" key="1">
    <citation type="submission" date="2023-02" db="EMBL/GenBank/DDBJ databases">
        <title>LHISI_Scaffold_Assembly.</title>
        <authorList>
            <person name="Stuart O.P."/>
            <person name="Cleave R."/>
            <person name="Magrath M.J.L."/>
            <person name="Mikheyev A.S."/>
        </authorList>
    </citation>
    <scope>NUCLEOTIDE SEQUENCE [LARGE SCALE GENOMIC DNA]</scope>
    <source>
        <strain evidence="2">Daus_M_001</strain>
        <tissue evidence="2">Leg muscle</tissue>
    </source>
</reference>